<dbReference type="Proteomes" id="UP000054350">
    <property type="component" value="Unassembled WGS sequence"/>
</dbReference>
<evidence type="ECO:0000313" key="4">
    <source>
        <dbReference type="Proteomes" id="UP000054350"/>
    </source>
</evidence>
<keyword evidence="4" id="KW-1185">Reference proteome</keyword>
<evidence type="ECO:0000256" key="2">
    <source>
        <dbReference type="SAM" id="MobiDB-lite"/>
    </source>
</evidence>
<feature type="compositionally biased region" description="Low complexity" evidence="2">
    <location>
        <begin position="116"/>
        <end position="130"/>
    </location>
</feature>
<keyword evidence="1" id="KW-0175">Coiled coil</keyword>
<evidence type="ECO:0000313" key="3">
    <source>
        <dbReference type="EMBL" id="KNE63716.1"/>
    </source>
</evidence>
<dbReference type="VEuPathDB" id="FungiDB:AMAG_19043"/>
<feature type="region of interest" description="Disordered" evidence="2">
    <location>
        <begin position="99"/>
        <end position="170"/>
    </location>
</feature>
<name>A0A0L0SMB9_ALLM3</name>
<feature type="compositionally biased region" description="Basic residues" evidence="2">
    <location>
        <begin position="131"/>
        <end position="145"/>
    </location>
</feature>
<proteinExistence type="predicted"/>
<protein>
    <submittedName>
        <fullName evidence="3">Uncharacterized protein</fullName>
    </submittedName>
</protein>
<dbReference type="EMBL" id="GG745343">
    <property type="protein sequence ID" value="KNE63716.1"/>
    <property type="molecule type" value="Genomic_DNA"/>
</dbReference>
<reference evidence="4" key="2">
    <citation type="submission" date="2009-11" db="EMBL/GenBank/DDBJ databases">
        <title>The Genome Sequence of Allomyces macrogynus strain ATCC 38327.</title>
        <authorList>
            <consortium name="The Broad Institute Genome Sequencing Platform"/>
            <person name="Russ C."/>
            <person name="Cuomo C."/>
            <person name="Shea T."/>
            <person name="Young S.K."/>
            <person name="Zeng Q."/>
            <person name="Koehrsen M."/>
            <person name="Haas B."/>
            <person name="Borodovsky M."/>
            <person name="Guigo R."/>
            <person name="Alvarado L."/>
            <person name="Berlin A."/>
            <person name="Borenstein D."/>
            <person name="Chen Z."/>
            <person name="Engels R."/>
            <person name="Freedman E."/>
            <person name="Gellesch M."/>
            <person name="Goldberg J."/>
            <person name="Griggs A."/>
            <person name="Gujja S."/>
            <person name="Heiman D."/>
            <person name="Hepburn T."/>
            <person name="Howarth C."/>
            <person name="Jen D."/>
            <person name="Larson L."/>
            <person name="Lewis B."/>
            <person name="Mehta T."/>
            <person name="Park D."/>
            <person name="Pearson M."/>
            <person name="Roberts A."/>
            <person name="Saif S."/>
            <person name="Shenoy N."/>
            <person name="Sisk P."/>
            <person name="Stolte C."/>
            <person name="Sykes S."/>
            <person name="Walk T."/>
            <person name="White J."/>
            <person name="Yandava C."/>
            <person name="Burger G."/>
            <person name="Gray M.W."/>
            <person name="Holland P.W.H."/>
            <person name="King N."/>
            <person name="Lang F.B.F."/>
            <person name="Roger A.J."/>
            <person name="Ruiz-Trillo I."/>
            <person name="Lander E."/>
            <person name="Nusbaum C."/>
        </authorList>
    </citation>
    <scope>NUCLEOTIDE SEQUENCE [LARGE SCALE GENOMIC DNA]</scope>
    <source>
        <strain evidence="4">ATCC 38327</strain>
    </source>
</reference>
<gene>
    <name evidence="3" type="ORF">AMAG_19043</name>
</gene>
<reference evidence="3 4" key="1">
    <citation type="submission" date="2009-11" db="EMBL/GenBank/DDBJ databases">
        <title>Annotation of Allomyces macrogynus ATCC 38327.</title>
        <authorList>
            <consortium name="The Broad Institute Genome Sequencing Platform"/>
            <person name="Russ C."/>
            <person name="Cuomo C."/>
            <person name="Burger G."/>
            <person name="Gray M.W."/>
            <person name="Holland P.W.H."/>
            <person name="King N."/>
            <person name="Lang F.B.F."/>
            <person name="Roger A.J."/>
            <person name="Ruiz-Trillo I."/>
            <person name="Young S.K."/>
            <person name="Zeng Q."/>
            <person name="Gargeya S."/>
            <person name="Fitzgerald M."/>
            <person name="Haas B."/>
            <person name="Abouelleil A."/>
            <person name="Alvarado L."/>
            <person name="Arachchi H.M."/>
            <person name="Berlin A."/>
            <person name="Chapman S.B."/>
            <person name="Gearin G."/>
            <person name="Goldberg J."/>
            <person name="Griggs A."/>
            <person name="Gujja S."/>
            <person name="Hansen M."/>
            <person name="Heiman D."/>
            <person name="Howarth C."/>
            <person name="Larimer J."/>
            <person name="Lui A."/>
            <person name="MacDonald P.J.P."/>
            <person name="McCowen C."/>
            <person name="Montmayeur A."/>
            <person name="Murphy C."/>
            <person name="Neiman D."/>
            <person name="Pearson M."/>
            <person name="Priest M."/>
            <person name="Roberts A."/>
            <person name="Saif S."/>
            <person name="Shea T."/>
            <person name="Sisk P."/>
            <person name="Stolte C."/>
            <person name="Sykes S."/>
            <person name="Wortman J."/>
            <person name="Nusbaum C."/>
            <person name="Birren B."/>
        </authorList>
    </citation>
    <scope>NUCLEOTIDE SEQUENCE [LARGE SCALE GENOMIC DNA]</scope>
    <source>
        <strain evidence="3 4">ATCC 38327</strain>
    </source>
</reference>
<organism evidence="3 4">
    <name type="scientific">Allomyces macrogynus (strain ATCC 38327)</name>
    <name type="common">Allomyces javanicus var. macrogynus</name>
    <dbReference type="NCBI Taxonomy" id="578462"/>
    <lineage>
        <taxon>Eukaryota</taxon>
        <taxon>Fungi</taxon>
        <taxon>Fungi incertae sedis</taxon>
        <taxon>Blastocladiomycota</taxon>
        <taxon>Blastocladiomycetes</taxon>
        <taxon>Blastocladiales</taxon>
        <taxon>Blastocladiaceae</taxon>
        <taxon>Allomyces</taxon>
    </lineage>
</organism>
<accession>A0A0L0SMB9</accession>
<feature type="coiled-coil region" evidence="1">
    <location>
        <begin position="35"/>
        <end position="62"/>
    </location>
</feature>
<dbReference type="AlphaFoldDB" id="A0A0L0SMB9"/>
<evidence type="ECO:0000256" key="1">
    <source>
        <dbReference type="SAM" id="Coils"/>
    </source>
</evidence>
<sequence>MPCTTVTCCSWSATRPLKSCAPSLLCQQFDHERARDSLDAALADVRRQLDAAQDRIAQSEAARVTQAAAAPNVEDDGRSLHHLAQAMLALKEHTRTANASATSWRARLPRSASTLRSCRPSGRPSSSKRSTGSRRRRARWLRSRRGPSSIRRGTPRKPRSALRSCSRSAT</sequence>